<dbReference type="Proteomes" id="UP001153269">
    <property type="component" value="Unassembled WGS sequence"/>
</dbReference>
<accession>A0A9N7V5Q9</accession>
<name>A0A9N7V5Q9_PLEPL</name>
<keyword evidence="3" id="KW-1185">Reference proteome</keyword>
<evidence type="ECO:0000313" key="2">
    <source>
        <dbReference type="EMBL" id="CAB1443316.1"/>
    </source>
</evidence>
<reference evidence="2" key="1">
    <citation type="submission" date="2020-03" db="EMBL/GenBank/DDBJ databases">
        <authorList>
            <person name="Weist P."/>
        </authorList>
    </citation>
    <scope>NUCLEOTIDE SEQUENCE</scope>
</reference>
<organism evidence="2 3">
    <name type="scientific">Pleuronectes platessa</name>
    <name type="common">European plaice</name>
    <dbReference type="NCBI Taxonomy" id="8262"/>
    <lineage>
        <taxon>Eukaryota</taxon>
        <taxon>Metazoa</taxon>
        <taxon>Chordata</taxon>
        <taxon>Craniata</taxon>
        <taxon>Vertebrata</taxon>
        <taxon>Euteleostomi</taxon>
        <taxon>Actinopterygii</taxon>
        <taxon>Neopterygii</taxon>
        <taxon>Teleostei</taxon>
        <taxon>Neoteleostei</taxon>
        <taxon>Acanthomorphata</taxon>
        <taxon>Carangaria</taxon>
        <taxon>Pleuronectiformes</taxon>
        <taxon>Pleuronectoidei</taxon>
        <taxon>Pleuronectidae</taxon>
        <taxon>Pleuronectes</taxon>
    </lineage>
</organism>
<dbReference type="EMBL" id="CADEAL010003057">
    <property type="protein sequence ID" value="CAB1443316.1"/>
    <property type="molecule type" value="Genomic_DNA"/>
</dbReference>
<comment type="caution">
    <text evidence="2">The sequence shown here is derived from an EMBL/GenBank/DDBJ whole genome shotgun (WGS) entry which is preliminary data.</text>
</comment>
<gene>
    <name evidence="2" type="ORF">PLEPLA_LOCUS31032</name>
</gene>
<proteinExistence type="predicted"/>
<sequence>MDEWRKRRVVAGSGPSPVPTGSRGFPAAQVQQSSRNHPPEKHERLSWSYSSALRSIAPESNRSVWPVQPSHRVDAGLMDNRTIQQCLSFERNREVKAEVNEDPTVCRREPEWTELRAGVGDRSVGGIERALTGQEGRVKLEMSWLWRAASCEGSRAE</sequence>
<protein>
    <submittedName>
        <fullName evidence="2">Uncharacterized protein</fullName>
    </submittedName>
</protein>
<evidence type="ECO:0000256" key="1">
    <source>
        <dbReference type="SAM" id="MobiDB-lite"/>
    </source>
</evidence>
<evidence type="ECO:0000313" key="3">
    <source>
        <dbReference type="Proteomes" id="UP001153269"/>
    </source>
</evidence>
<dbReference type="AlphaFoldDB" id="A0A9N7V5Q9"/>
<feature type="region of interest" description="Disordered" evidence="1">
    <location>
        <begin position="1"/>
        <end position="46"/>
    </location>
</feature>